<feature type="region of interest" description="Disordered" evidence="1">
    <location>
        <begin position="78"/>
        <end position="108"/>
    </location>
</feature>
<gene>
    <name evidence="2" type="ORF">GTHE00462_LOCUS32890</name>
</gene>
<feature type="compositionally biased region" description="Pro residues" evidence="1">
    <location>
        <begin position="451"/>
        <end position="466"/>
    </location>
</feature>
<evidence type="ECO:0000313" key="2">
    <source>
        <dbReference type="EMBL" id="CAE2330487.1"/>
    </source>
</evidence>
<sequence>MAGGLGLGKRWNGILKALENSFKAHKENLSSVKKDFEEYCSALENIKGASVIESLPRSPPVEISSKFAELRNHHVKGILDELDRNGEDNSISSVTPGPDGSPSPPDLVNAKVSRLTQVSRADPPRLTKYTRRTSMEDIVVPDVHYEKPVEEIVCFLDIDKCSIYGQDGNDLAIAMQWMQKPFPVLVELYRRLLNPRLKQLFSQLRMTVKNLPVVLYTMRPQLLQYRSACREERFTLRWKTEWHHSVDQVLIPTDISDPSEILAEYSGSVSLWDPEKQDLYMSFQRLLAIRQVIQEELELESVPELVVTSVMKDVQGTAIKLGHRPEKCYLWDDNQVLEGQPHVLTVEPFVAMDPHGKNSLLQFLRDELPEHELTEEVAEFMIGAKPEMRSLVESENCNGFQYLVHECNEINRFPIPDLPVYYTRPRYTGRGGDRRSQSRVTLLPSSSSSLPPAPPPSSSSLPPPPLLRLVASLYRDANLPRGDERERREQGGRIQQRHHRVLDTTRSFRTRRAVGGSPSMAGES</sequence>
<name>A0A7S4UAV9_GUITH</name>
<feature type="compositionally biased region" description="Basic and acidic residues" evidence="1">
    <location>
        <begin position="78"/>
        <end position="87"/>
    </location>
</feature>
<proteinExistence type="predicted"/>
<feature type="region of interest" description="Disordered" evidence="1">
    <location>
        <begin position="426"/>
        <end position="524"/>
    </location>
</feature>
<evidence type="ECO:0000256" key="1">
    <source>
        <dbReference type="SAM" id="MobiDB-lite"/>
    </source>
</evidence>
<dbReference type="AlphaFoldDB" id="A0A7S4UAV9"/>
<accession>A0A7S4UAV9</accession>
<organism evidence="2">
    <name type="scientific">Guillardia theta</name>
    <name type="common">Cryptophyte</name>
    <name type="synonym">Cryptomonas phi</name>
    <dbReference type="NCBI Taxonomy" id="55529"/>
    <lineage>
        <taxon>Eukaryota</taxon>
        <taxon>Cryptophyceae</taxon>
        <taxon>Pyrenomonadales</taxon>
        <taxon>Geminigeraceae</taxon>
        <taxon>Guillardia</taxon>
    </lineage>
</organism>
<dbReference type="EMBL" id="HBKN01042047">
    <property type="protein sequence ID" value="CAE2330487.1"/>
    <property type="molecule type" value="Transcribed_RNA"/>
</dbReference>
<reference evidence="2" key="1">
    <citation type="submission" date="2021-01" db="EMBL/GenBank/DDBJ databases">
        <authorList>
            <person name="Corre E."/>
            <person name="Pelletier E."/>
            <person name="Niang G."/>
            <person name="Scheremetjew M."/>
            <person name="Finn R."/>
            <person name="Kale V."/>
            <person name="Holt S."/>
            <person name="Cochrane G."/>
            <person name="Meng A."/>
            <person name="Brown T."/>
            <person name="Cohen L."/>
        </authorList>
    </citation>
    <scope>NUCLEOTIDE SEQUENCE</scope>
    <source>
        <strain evidence="2">CCMP 2712</strain>
    </source>
</reference>
<protein>
    <submittedName>
        <fullName evidence="2">Uncharacterized protein</fullName>
    </submittedName>
</protein>
<feature type="compositionally biased region" description="Basic and acidic residues" evidence="1">
    <location>
        <begin position="481"/>
        <end position="491"/>
    </location>
</feature>